<dbReference type="Gene3D" id="1.10.150.130">
    <property type="match status" value="1"/>
</dbReference>
<keyword evidence="4" id="KW-0233">DNA recombination</keyword>
<evidence type="ECO:0000256" key="1">
    <source>
        <dbReference type="ARBA" id="ARBA00008857"/>
    </source>
</evidence>
<dbReference type="GO" id="GO:0003677">
    <property type="term" value="F:DNA binding"/>
    <property type="evidence" value="ECO:0007669"/>
    <property type="project" value="UniProtKB-KW"/>
</dbReference>
<dbReference type="CDD" id="cd00801">
    <property type="entry name" value="INT_P4_C"/>
    <property type="match status" value="1"/>
</dbReference>
<evidence type="ECO:0000313" key="7">
    <source>
        <dbReference type="Proteomes" id="UP000016201"/>
    </source>
</evidence>
<sequence>MKKSDVKSYPMRDTVLGSLEAEEKEYRINDGNNLHFVVHPKGNKRWELRYKKPSTGKWSWVGLGTYPEVGGSFARKKADEARKLIAQGVDPVVQKAEVRLATLEQGAFTFQQLAEEFYLTKTWTPDTKARNVGALNNHVMPTMGKKDYRNITKQEWHGLFQDIQKKLNPRTGKPIIETGQRVTALVREMYDYAEVTGKATYNPITNLHKYLKKHESNGMKHVSDEELPALLRAIDKYPALDTRIGLKLLSIIFSRPSELREATWGEFDLEKGIWLIPASRMKMGKEHKVPLVRQVLELLQELKQLTGYSDYLFPSRTSKNKPKSDTVFIEALKRMGYGGKQNPHGFRHIASTILNNQFSDKPQVVEACLAHAKDGVKGTYDKATHFDERKVMMQWYADYLEKLADENVIQFKKA</sequence>
<dbReference type="InterPro" id="IPR013762">
    <property type="entry name" value="Integrase-like_cat_sf"/>
</dbReference>
<dbReference type="PATRIC" id="fig|1120927.3.peg.2000"/>
<dbReference type="Gene3D" id="3.30.160.390">
    <property type="entry name" value="Integrase, DNA-binding domain"/>
    <property type="match status" value="1"/>
</dbReference>
<dbReference type="GO" id="GO:0006310">
    <property type="term" value="P:DNA recombination"/>
    <property type="evidence" value="ECO:0007669"/>
    <property type="project" value="UniProtKB-KW"/>
</dbReference>
<gene>
    <name evidence="6" type="ORF">I593_02063</name>
</gene>
<dbReference type="InterPro" id="IPR002104">
    <property type="entry name" value="Integrase_catalytic"/>
</dbReference>
<dbReference type="Gene3D" id="1.10.443.10">
    <property type="entry name" value="Intergrase catalytic core"/>
    <property type="match status" value="1"/>
</dbReference>
<dbReference type="InterPro" id="IPR050808">
    <property type="entry name" value="Phage_Integrase"/>
</dbReference>
<dbReference type="EMBL" id="AQFM01000037">
    <property type="protein sequence ID" value="EOR07176.1"/>
    <property type="molecule type" value="Genomic_DNA"/>
</dbReference>
<name>R9B461_9GAMM</name>
<accession>R9B461</accession>
<dbReference type="InterPro" id="IPR025166">
    <property type="entry name" value="Integrase_DNA_bind_dom"/>
</dbReference>
<evidence type="ECO:0000313" key="6">
    <source>
        <dbReference type="EMBL" id="EOR07176.1"/>
    </source>
</evidence>
<evidence type="ECO:0000256" key="4">
    <source>
        <dbReference type="ARBA" id="ARBA00023172"/>
    </source>
</evidence>
<proteinExistence type="inferred from homology"/>
<dbReference type="InterPro" id="IPR011010">
    <property type="entry name" value="DNA_brk_join_enz"/>
</dbReference>
<dbReference type="InterPro" id="IPR053876">
    <property type="entry name" value="Phage_int_M"/>
</dbReference>
<dbReference type="Pfam" id="PF13356">
    <property type="entry name" value="Arm-DNA-bind_3"/>
    <property type="match status" value="1"/>
</dbReference>
<dbReference type="AlphaFoldDB" id="R9B461"/>
<comment type="similarity">
    <text evidence="1">Belongs to the 'phage' integrase family.</text>
</comment>
<organism evidence="6 7">
    <name type="scientific">Acinetobacter tandoii DSM 14970 = CIP 107469</name>
    <dbReference type="NCBI Taxonomy" id="1120927"/>
    <lineage>
        <taxon>Bacteria</taxon>
        <taxon>Pseudomonadati</taxon>
        <taxon>Pseudomonadota</taxon>
        <taxon>Gammaproteobacteria</taxon>
        <taxon>Moraxellales</taxon>
        <taxon>Moraxellaceae</taxon>
        <taxon>Acinetobacter</taxon>
    </lineage>
</organism>
<feature type="domain" description="Tyr recombinase" evidence="5">
    <location>
        <begin position="217"/>
        <end position="393"/>
    </location>
</feature>
<dbReference type="RefSeq" id="WP_016167116.1">
    <property type="nucleotide sequence ID" value="NZ_JHZG01000017.1"/>
</dbReference>
<dbReference type="PANTHER" id="PTHR30629">
    <property type="entry name" value="PROPHAGE INTEGRASE"/>
    <property type="match status" value="1"/>
</dbReference>
<evidence type="ECO:0000256" key="3">
    <source>
        <dbReference type="ARBA" id="ARBA00023125"/>
    </source>
</evidence>
<dbReference type="Proteomes" id="UP000016201">
    <property type="component" value="Unassembled WGS sequence"/>
</dbReference>
<keyword evidence="2" id="KW-0229">DNA integration</keyword>
<keyword evidence="3" id="KW-0238">DNA-binding</keyword>
<dbReference type="GO" id="GO:0015074">
    <property type="term" value="P:DNA integration"/>
    <property type="evidence" value="ECO:0007669"/>
    <property type="project" value="UniProtKB-KW"/>
</dbReference>
<protein>
    <recommendedName>
        <fullName evidence="5">Tyr recombinase domain-containing protein</fullName>
    </recommendedName>
</protein>
<dbReference type="eggNOG" id="COG0582">
    <property type="taxonomic scope" value="Bacteria"/>
</dbReference>
<dbReference type="OrthoDB" id="9795573at2"/>
<dbReference type="InterPro" id="IPR038488">
    <property type="entry name" value="Integrase_DNA-bd_sf"/>
</dbReference>
<dbReference type="PROSITE" id="PS51898">
    <property type="entry name" value="TYR_RECOMBINASE"/>
    <property type="match status" value="1"/>
</dbReference>
<dbReference type="SUPFAM" id="SSF56349">
    <property type="entry name" value="DNA breaking-rejoining enzymes"/>
    <property type="match status" value="1"/>
</dbReference>
<dbReference type="Pfam" id="PF22022">
    <property type="entry name" value="Phage_int_M"/>
    <property type="match status" value="1"/>
</dbReference>
<comment type="caution">
    <text evidence="6">The sequence shown here is derived from an EMBL/GenBank/DDBJ whole genome shotgun (WGS) entry which is preliminary data.</text>
</comment>
<evidence type="ECO:0000256" key="2">
    <source>
        <dbReference type="ARBA" id="ARBA00022908"/>
    </source>
</evidence>
<dbReference type="PANTHER" id="PTHR30629:SF2">
    <property type="entry name" value="PROPHAGE INTEGRASE INTS-RELATED"/>
    <property type="match status" value="1"/>
</dbReference>
<keyword evidence="7" id="KW-1185">Reference proteome</keyword>
<dbReference type="InterPro" id="IPR010998">
    <property type="entry name" value="Integrase_recombinase_N"/>
</dbReference>
<evidence type="ECO:0000259" key="5">
    <source>
        <dbReference type="PROSITE" id="PS51898"/>
    </source>
</evidence>
<dbReference type="Pfam" id="PF00589">
    <property type="entry name" value="Phage_integrase"/>
    <property type="match status" value="1"/>
</dbReference>
<reference evidence="6 7" key="1">
    <citation type="submission" date="2013-03" db="EMBL/GenBank/DDBJ databases">
        <title>The Genome Sequence of Acinetobacter tandoii CIP 107469.</title>
        <authorList>
            <consortium name="The Broad Institute Genome Sequencing Platform"/>
            <consortium name="The Broad Institute Genome Sequencing Center for Infectious Disease"/>
            <person name="Cerqueira G."/>
            <person name="Feldgarden M."/>
            <person name="Courvalin P."/>
            <person name="Perichon B."/>
            <person name="Grillot-Courvalin C."/>
            <person name="Clermont D."/>
            <person name="Rocha E."/>
            <person name="Yoon E.-J."/>
            <person name="Nemec A."/>
            <person name="Walker B."/>
            <person name="Young S.K."/>
            <person name="Zeng Q."/>
            <person name="Gargeya S."/>
            <person name="Fitzgerald M."/>
            <person name="Haas B."/>
            <person name="Abouelleil A."/>
            <person name="Alvarado L."/>
            <person name="Arachchi H.M."/>
            <person name="Berlin A.M."/>
            <person name="Chapman S.B."/>
            <person name="Dewar J."/>
            <person name="Goldberg J."/>
            <person name="Griggs A."/>
            <person name="Gujja S."/>
            <person name="Hansen M."/>
            <person name="Howarth C."/>
            <person name="Imamovic A."/>
            <person name="Larimer J."/>
            <person name="McCowan C."/>
            <person name="Murphy C."/>
            <person name="Neiman D."/>
            <person name="Pearson M."/>
            <person name="Priest M."/>
            <person name="Roberts A."/>
            <person name="Saif S."/>
            <person name="Shea T."/>
            <person name="Sisk P."/>
            <person name="Sykes S."/>
            <person name="Wortman J."/>
            <person name="Nusbaum C."/>
            <person name="Birren B."/>
        </authorList>
    </citation>
    <scope>NUCLEOTIDE SEQUENCE [LARGE SCALE GENOMIC DNA]</scope>
    <source>
        <strain evidence="6 7">CIP 107469</strain>
    </source>
</reference>